<proteinExistence type="predicted"/>
<evidence type="ECO:0000256" key="1">
    <source>
        <dbReference type="SAM" id="MobiDB-lite"/>
    </source>
</evidence>
<accession>A0ABP9J6V6</accession>
<protein>
    <recommendedName>
        <fullName evidence="4">Asp23/Gls24 family envelope stress response protein</fullName>
    </recommendedName>
</protein>
<dbReference type="EMBL" id="BAABKB010000021">
    <property type="protein sequence ID" value="GAA5022380.1"/>
    <property type="molecule type" value="Genomic_DNA"/>
</dbReference>
<dbReference type="Proteomes" id="UP001501759">
    <property type="component" value="Unassembled WGS sequence"/>
</dbReference>
<organism evidence="2 3">
    <name type="scientific">Streptomyces siamensis</name>
    <dbReference type="NCBI Taxonomy" id="1274986"/>
    <lineage>
        <taxon>Bacteria</taxon>
        <taxon>Bacillati</taxon>
        <taxon>Actinomycetota</taxon>
        <taxon>Actinomycetes</taxon>
        <taxon>Kitasatosporales</taxon>
        <taxon>Streptomycetaceae</taxon>
        <taxon>Streptomyces</taxon>
    </lineage>
</organism>
<name>A0ABP9J6V6_9ACTN</name>
<comment type="caution">
    <text evidence="2">The sequence shown here is derived from an EMBL/GenBank/DDBJ whole genome shotgun (WGS) entry which is preliminary data.</text>
</comment>
<feature type="region of interest" description="Disordered" evidence="1">
    <location>
        <begin position="1"/>
        <end position="33"/>
    </location>
</feature>
<keyword evidence="3" id="KW-1185">Reference proteome</keyword>
<evidence type="ECO:0000313" key="2">
    <source>
        <dbReference type="EMBL" id="GAA5022380.1"/>
    </source>
</evidence>
<reference evidence="3" key="1">
    <citation type="journal article" date="2019" name="Int. J. Syst. Evol. Microbiol.">
        <title>The Global Catalogue of Microorganisms (GCM) 10K type strain sequencing project: providing services to taxonomists for standard genome sequencing and annotation.</title>
        <authorList>
            <consortium name="The Broad Institute Genomics Platform"/>
            <consortium name="The Broad Institute Genome Sequencing Center for Infectious Disease"/>
            <person name="Wu L."/>
            <person name="Ma J."/>
        </authorList>
    </citation>
    <scope>NUCLEOTIDE SEQUENCE [LARGE SCALE GENOMIC DNA]</scope>
    <source>
        <strain evidence="3">JCM 18409</strain>
    </source>
</reference>
<gene>
    <name evidence="2" type="ORF">GCM10023335_54230</name>
</gene>
<evidence type="ECO:0000313" key="3">
    <source>
        <dbReference type="Proteomes" id="UP001501759"/>
    </source>
</evidence>
<sequence>MSANPAAGSPEHVRGNQAPDARRPLPPAERGATVIPDRVVARIAARVARTELHRLGGPLEPLTDPAAPGVRVSTHEGTAHLALSVDLPYPTDIADACRHLQREVADRVAQLTGLDISDVTLIIRRLATADRPGRVQ</sequence>
<evidence type="ECO:0008006" key="4">
    <source>
        <dbReference type="Google" id="ProtNLM"/>
    </source>
</evidence>